<reference evidence="2 3" key="1">
    <citation type="submission" date="2020-07" db="EMBL/GenBank/DDBJ databases">
        <title>Sequencing the genomes of 1000 actinobacteria strains.</title>
        <authorList>
            <person name="Klenk H.-P."/>
        </authorList>
    </citation>
    <scope>NUCLEOTIDE SEQUENCE [LARGE SCALE GENOMIC DNA]</scope>
    <source>
        <strain evidence="2 3">DSM 26487</strain>
    </source>
</reference>
<feature type="transmembrane region" description="Helical" evidence="1">
    <location>
        <begin position="244"/>
        <end position="264"/>
    </location>
</feature>
<keyword evidence="1" id="KW-0472">Membrane</keyword>
<dbReference type="Proteomes" id="UP000564496">
    <property type="component" value="Unassembled WGS sequence"/>
</dbReference>
<dbReference type="RefSeq" id="WP_179661239.1">
    <property type="nucleotide sequence ID" value="NZ_JACBZR010000001.1"/>
</dbReference>
<feature type="transmembrane region" description="Helical" evidence="1">
    <location>
        <begin position="99"/>
        <end position="118"/>
    </location>
</feature>
<evidence type="ECO:0000313" key="3">
    <source>
        <dbReference type="Proteomes" id="UP000564496"/>
    </source>
</evidence>
<evidence type="ECO:0000256" key="1">
    <source>
        <dbReference type="SAM" id="Phobius"/>
    </source>
</evidence>
<feature type="transmembrane region" description="Helical" evidence="1">
    <location>
        <begin position="27"/>
        <end position="45"/>
    </location>
</feature>
<feature type="transmembrane region" description="Helical" evidence="1">
    <location>
        <begin position="325"/>
        <end position="346"/>
    </location>
</feature>
<feature type="transmembrane region" description="Helical" evidence="1">
    <location>
        <begin position="71"/>
        <end position="92"/>
    </location>
</feature>
<feature type="transmembrane region" description="Helical" evidence="1">
    <location>
        <begin position="154"/>
        <end position="173"/>
    </location>
</feature>
<feature type="transmembrane region" description="Helical" evidence="1">
    <location>
        <begin position="366"/>
        <end position="386"/>
    </location>
</feature>
<accession>A0A7Z0IVU9</accession>
<gene>
    <name evidence="2" type="ORF">BJ988_005786</name>
</gene>
<keyword evidence="1" id="KW-0812">Transmembrane</keyword>
<comment type="caution">
    <text evidence="2">The sequence shown here is derived from an EMBL/GenBank/DDBJ whole genome shotgun (WGS) entry which is preliminary data.</text>
</comment>
<proteinExistence type="predicted"/>
<sequence>MTSTPTPTPPRTSEAATAAPRTSAVEIATAVWSVLAVVVGAWILVEPSWYPLGSNDPSAGFSLLADVPTRAVGLIAVMLGVVGIGAALAMSARLPSARMGYGLVAIGALETLVFAAIVPDIRLLILMGYLCALFGPVLVLGILIAGARGNRRNLLVVTVAAAVVATGLVAFGANGEAFSEAGRAMVLGLADAGPGMLFVGGSFIGGALWLASTVRHLRRLREQCAGCGRPTRGLTSNVATWGRWATIGAALCPLPYALLRLTWLTPWPVSMDVAVLEADPGLRVFGLSLGFAALAGSVLTLGLISRWGEVFPRWIPVLRGRVVPAGPPAAVALVVAGAITLAGRSVLQTVVAGEGGFNALEAEALLVFPFPIWGPLLGAAAIAYFLRRRGQCRQCAAS</sequence>
<dbReference type="EMBL" id="JACBZR010000001">
    <property type="protein sequence ID" value="NYI81138.1"/>
    <property type="molecule type" value="Genomic_DNA"/>
</dbReference>
<name>A0A7Z0IVU9_9ACTN</name>
<dbReference type="AlphaFoldDB" id="A0A7Z0IVU9"/>
<feature type="transmembrane region" description="Helical" evidence="1">
    <location>
        <begin position="124"/>
        <end position="147"/>
    </location>
</feature>
<keyword evidence="1" id="KW-1133">Transmembrane helix</keyword>
<protein>
    <submittedName>
        <fullName evidence="2">Uncharacterized protein</fullName>
    </submittedName>
</protein>
<evidence type="ECO:0000313" key="2">
    <source>
        <dbReference type="EMBL" id="NYI81138.1"/>
    </source>
</evidence>
<feature type="transmembrane region" description="Helical" evidence="1">
    <location>
        <begin position="193"/>
        <end position="211"/>
    </location>
</feature>
<keyword evidence="3" id="KW-1185">Reference proteome</keyword>
<feature type="transmembrane region" description="Helical" evidence="1">
    <location>
        <begin position="284"/>
        <end position="304"/>
    </location>
</feature>
<organism evidence="2 3">
    <name type="scientific">Nocardioides panzhihuensis</name>
    <dbReference type="NCBI Taxonomy" id="860243"/>
    <lineage>
        <taxon>Bacteria</taxon>
        <taxon>Bacillati</taxon>
        <taxon>Actinomycetota</taxon>
        <taxon>Actinomycetes</taxon>
        <taxon>Propionibacteriales</taxon>
        <taxon>Nocardioidaceae</taxon>
        <taxon>Nocardioides</taxon>
    </lineage>
</organism>